<sequence>MERNIRKQFDKQSKLNTSIDSTILWTFQNQNAINTLLNEGKLIADSIFVSKENFTAYKYIVRCMRQKGIDFIIDFPIWAWHSCNGYQKKPTFETARELLSDIQLEEIYLIEFTCPNFLFMLTNYSRWCDIYFKLIGNPKASVTNDEEKYLFNLYPTIEEEWEYHHIQATLPYLKKEWIIQITELSKMNGFNK</sequence>
<proteinExistence type="predicted"/>
<dbReference type="AlphaFoldDB" id="A0A1C4EVX4"/>
<evidence type="ECO:0000313" key="1">
    <source>
        <dbReference type="EMBL" id="SCC47839.1"/>
    </source>
</evidence>
<organism evidence="1 2">
    <name type="scientific">Bacillus thuringiensis</name>
    <dbReference type="NCBI Taxonomy" id="1428"/>
    <lineage>
        <taxon>Bacteria</taxon>
        <taxon>Bacillati</taxon>
        <taxon>Bacillota</taxon>
        <taxon>Bacilli</taxon>
        <taxon>Bacillales</taxon>
        <taxon>Bacillaceae</taxon>
        <taxon>Bacillus</taxon>
        <taxon>Bacillus cereus group</taxon>
    </lineage>
</organism>
<dbReference type="Pfam" id="PF12952">
    <property type="entry name" value="DUF3841"/>
    <property type="match status" value="1"/>
</dbReference>
<dbReference type="Proteomes" id="UP000195991">
    <property type="component" value="Unassembled WGS sequence"/>
</dbReference>
<evidence type="ECO:0000313" key="2">
    <source>
        <dbReference type="Proteomes" id="UP000195991"/>
    </source>
</evidence>
<protein>
    <recommendedName>
        <fullName evidence="3">DUF3841 domain-containing protein</fullName>
    </recommendedName>
</protein>
<dbReference type="InterPro" id="IPR024211">
    <property type="entry name" value="DUF3841"/>
</dbReference>
<gene>
    <name evidence="1" type="ORF">BTT61001_03587</name>
</gene>
<dbReference type="EMBL" id="FMBI01000034">
    <property type="protein sequence ID" value="SCC47839.1"/>
    <property type="molecule type" value="Genomic_DNA"/>
</dbReference>
<accession>A0A1C4EVX4</accession>
<reference evidence="1 2" key="1">
    <citation type="submission" date="2016-08" db="EMBL/GenBank/DDBJ databases">
        <authorList>
            <person name="Seilhamer J.J."/>
        </authorList>
    </citation>
    <scope>NUCLEOTIDE SEQUENCE [LARGE SCALE GENOMIC DNA]</scope>
    <source>
        <strain evidence="1 2">IEBC_T61001</strain>
    </source>
</reference>
<evidence type="ECO:0008006" key="3">
    <source>
        <dbReference type="Google" id="ProtNLM"/>
    </source>
</evidence>
<name>A0A1C4EVX4_BACTU</name>